<dbReference type="PANTHER" id="PTHR32263">
    <property type="entry name" value="INACTIVE POLY [ADP-RIBOSE] POLYMERASE SRO4-RELATED"/>
    <property type="match status" value="1"/>
</dbReference>
<dbReference type="PANTHER" id="PTHR32263:SF41">
    <property type="entry name" value="INACTIVE POLY [ADP-RIBOSE] POLYMERASE RCD1-LIKE ISOFORM X1"/>
    <property type="match status" value="1"/>
</dbReference>
<name>A0A830C359_9LAMI</name>
<gene>
    <name evidence="2" type="ORF">PHJA_001402400</name>
</gene>
<comment type="caution">
    <text evidence="2">The sequence shown here is derived from an EMBL/GenBank/DDBJ whole genome shotgun (WGS) entry which is preliminary data.</text>
</comment>
<feature type="domain" description="PARP catalytic" evidence="1">
    <location>
        <begin position="252"/>
        <end position="465"/>
    </location>
</feature>
<dbReference type="InterPro" id="IPR012317">
    <property type="entry name" value="Poly(ADP-ribose)pol_cat_dom"/>
</dbReference>
<protein>
    <submittedName>
        <fullName evidence="2">Inactive poly [ADP-ribose] polymerase rcd1</fullName>
    </submittedName>
</protein>
<proteinExistence type="predicted"/>
<organism evidence="2 3">
    <name type="scientific">Phtheirospermum japonicum</name>
    <dbReference type="NCBI Taxonomy" id="374723"/>
    <lineage>
        <taxon>Eukaryota</taxon>
        <taxon>Viridiplantae</taxon>
        <taxon>Streptophyta</taxon>
        <taxon>Embryophyta</taxon>
        <taxon>Tracheophyta</taxon>
        <taxon>Spermatophyta</taxon>
        <taxon>Magnoliopsida</taxon>
        <taxon>eudicotyledons</taxon>
        <taxon>Gunneridae</taxon>
        <taxon>Pentapetalae</taxon>
        <taxon>asterids</taxon>
        <taxon>lamiids</taxon>
        <taxon>Lamiales</taxon>
        <taxon>Orobanchaceae</taxon>
        <taxon>Orobanchaceae incertae sedis</taxon>
        <taxon>Phtheirospermum</taxon>
    </lineage>
</organism>
<sequence>MNAVSAKVLDNGRTVVNLKRKQSDRGGTITSAGAIPVLLPQRSSPASIVRNISKKRRKLEGLKSKYGSCGFPSGKCLLKYYSNFKRSGILHRLMYYYNDEWNDFSQDIVTTVNKDFLVKKSAIEVEVNGNMILLDFLQMILLDMDNGLHQPIAWIDVSGKCFFPEIFSHYDEPLGVEAHNHLGSETQDPNEIKLNLEIEIRKLNDESSGESVPIVVNVQAQENAAVEDCGGEVDSCAKISDVEVDENREDNQPVEGNIIQTVNCVDGSLNSHAVSEFFYRAISSCAAEIVEIRPCTSILKKGRLELFEKQVEITKRYRGDANVQYAWLPCSSRAVSALLKYGIGYNDQLLTNPSHGNRIHLIPTNGTQISLSCFDVDENDTRHMVLCRVIMGNVELIRCGSDQFLPNIEEFDSGVDRLQNPNLYVVWNMNMNSHIYAECVVSFRTTSVVEGNGLPFHLVSFSMAYAVIFFCGLL</sequence>
<dbReference type="InterPro" id="IPR044964">
    <property type="entry name" value="RCD1/SRO1-5"/>
</dbReference>
<evidence type="ECO:0000259" key="1">
    <source>
        <dbReference type="PROSITE" id="PS51059"/>
    </source>
</evidence>
<evidence type="ECO:0000313" key="2">
    <source>
        <dbReference type="EMBL" id="GFP92582.1"/>
    </source>
</evidence>
<dbReference type="PROSITE" id="PS51059">
    <property type="entry name" value="PARP_CATALYTIC"/>
    <property type="match status" value="1"/>
</dbReference>
<evidence type="ECO:0000313" key="3">
    <source>
        <dbReference type="Proteomes" id="UP000653305"/>
    </source>
</evidence>
<dbReference type="InterPro" id="IPR057823">
    <property type="entry name" value="WWE_RCD1"/>
</dbReference>
<dbReference type="GO" id="GO:0003950">
    <property type="term" value="F:NAD+ poly-ADP-ribosyltransferase activity"/>
    <property type="evidence" value="ECO:0007669"/>
    <property type="project" value="InterPro"/>
</dbReference>
<reference evidence="2" key="1">
    <citation type="submission" date="2020-07" db="EMBL/GenBank/DDBJ databases">
        <title>Ethylene signaling mediates host invasion by parasitic plants.</title>
        <authorList>
            <person name="Yoshida S."/>
        </authorList>
    </citation>
    <scope>NUCLEOTIDE SEQUENCE</scope>
    <source>
        <strain evidence="2">Okayama</strain>
    </source>
</reference>
<dbReference type="EMBL" id="BMAC01000283">
    <property type="protein sequence ID" value="GFP92582.1"/>
    <property type="molecule type" value="Genomic_DNA"/>
</dbReference>
<dbReference type="Gene3D" id="3.90.228.10">
    <property type="match status" value="1"/>
</dbReference>
<dbReference type="Proteomes" id="UP000653305">
    <property type="component" value="Unassembled WGS sequence"/>
</dbReference>
<dbReference type="Pfam" id="PF23467">
    <property type="entry name" value="WWE_5"/>
    <property type="match status" value="1"/>
</dbReference>
<accession>A0A830C359</accession>
<dbReference type="AlphaFoldDB" id="A0A830C359"/>
<dbReference type="SUPFAM" id="SSF56399">
    <property type="entry name" value="ADP-ribosylation"/>
    <property type="match status" value="1"/>
</dbReference>
<dbReference type="OrthoDB" id="6133115at2759"/>
<keyword evidence="3" id="KW-1185">Reference proteome</keyword>